<evidence type="ECO:0008006" key="4">
    <source>
        <dbReference type="Google" id="ProtNLM"/>
    </source>
</evidence>
<dbReference type="Proteomes" id="UP000253951">
    <property type="component" value="Chromosome"/>
</dbReference>
<proteinExistence type="predicted"/>
<evidence type="ECO:0000313" key="3">
    <source>
        <dbReference type="Proteomes" id="UP000253951"/>
    </source>
</evidence>
<reference evidence="2 3" key="1">
    <citation type="submission" date="2018-07" db="EMBL/GenBank/DDBJ databases">
        <title>Complete genome sequence of Flavobacterium arcticum type strain SM1502T.</title>
        <authorList>
            <person name="Li Y."/>
            <person name="Li D.-D."/>
        </authorList>
    </citation>
    <scope>NUCLEOTIDE SEQUENCE [LARGE SCALE GENOMIC DNA]</scope>
    <source>
        <strain evidence="2 3">SM1502</strain>
    </source>
</reference>
<protein>
    <recommendedName>
        <fullName evidence="4">Lipoprotein</fullName>
    </recommendedName>
</protein>
<dbReference type="EMBL" id="CP031188">
    <property type="protein sequence ID" value="AXG73621.1"/>
    <property type="molecule type" value="Genomic_DNA"/>
</dbReference>
<accession>A0A345HAL1</accession>
<sequence>MKKLLPLLVITLLFAAGCASSALKKESEYIAFEYEAMTRGAYKKVIVKQDTVITLNSRDTAPITTGLKKGDWNKLLSALQKVDLDKISELKPPSTRSHVDAALAANLKVIRKDKTYQSNGFDHGNPPAEIKVLVEEILAVSALENK</sequence>
<dbReference type="AlphaFoldDB" id="A0A345HAL1"/>
<keyword evidence="1" id="KW-0732">Signal</keyword>
<feature type="chain" id="PRO_5016797900" description="Lipoprotein" evidence="1">
    <location>
        <begin position="22"/>
        <end position="146"/>
    </location>
</feature>
<gene>
    <name evidence="2" type="ORF">DVK85_05000</name>
</gene>
<evidence type="ECO:0000256" key="1">
    <source>
        <dbReference type="SAM" id="SignalP"/>
    </source>
</evidence>
<dbReference type="KEGG" id="fat:DVK85_05000"/>
<evidence type="ECO:0000313" key="2">
    <source>
        <dbReference type="EMBL" id="AXG73621.1"/>
    </source>
</evidence>
<keyword evidence="3" id="KW-1185">Reference proteome</keyword>
<feature type="signal peptide" evidence="1">
    <location>
        <begin position="1"/>
        <end position="21"/>
    </location>
</feature>
<name>A0A345HAL1_9FLAO</name>
<dbReference type="RefSeq" id="WP_114677381.1">
    <property type="nucleotide sequence ID" value="NZ_CP031188.1"/>
</dbReference>
<organism evidence="2 3">
    <name type="scientific">Flavobacterium arcticum</name>
    <dbReference type="NCBI Taxonomy" id="1784713"/>
    <lineage>
        <taxon>Bacteria</taxon>
        <taxon>Pseudomonadati</taxon>
        <taxon>Bacteroidota</taxon>
        <taxon>Flavobacteriia</taxon>
        <taxon>Flavobacteriales</taxon>
        <taxon>Flavobacteriaceae</taxon>
        <taxon>Flavobacterium</taxon>
    </lineage>
</organism>
<dbReference type="PROSITE" id="PS51257">
    <property type="entry name" value="PROKAR_LIPOPROTEIN"/>
    <property type="match status" value="1"/>
</dbReference>
<dbReference type="OrthoDB" id="1446480at2"/>